<dbReference type="Proteomes" id="UP000759131">
    <property type="component" value="Unassembled WGS sequence"/>
</dbReference>
<sequence>MTLLEANILDTGFSQLTKCIQLIDSSLNLLATLVDDWPSRVVWLMPKTLTPHVIGWKFASAAIQWPSLAITSAAVMFICDERAIEMTANYGLKRSDGQSIVWLNRCQRTVDDSPQMTTNNRPNAIPVANPSMTDNHHHFQCRQPIDNHPNGGHNAGTEDKHFSRQLLIARRSDGQSIGIKFDDRLEANILDTEDKDISRHLFVEVNTTEELQKSGFLSRLAILFNGPMVLVIGSAAIGSPVLSNADISNVWSHGLQVLLIRPIPTHHSTTHTEDTSVYTLTGLQLVGNGGQFARLVPLILPIDLWESTAFLATCSMVN</sequence>
<evidence type="ECO:0000313" key="2">
    <source>
        <dbReference type="Proteomes" id="UP000759131"/>
    </source>
</evidence>
<dbReference type="EMBL" id="OC856062">
    <property type="protein sequence ID" value="CAD7623147.1"/>
    <property type="molecule type" value="Genomic_DNA"/>
</dbReference>
<gene>
    <name evidence="1" type="ORF">OSB1V03_LOCUS3607</name>
</gene>
<proteinExistence type="predicted"/>
<keyword evidence="2" id="KW-1185">Reference proteome</keyword>
<dbReference type="AlphaFoldDB" id="A0A7R9PWA7"/>
<name>A0A7R9PWA7_9ACAR</name>
<reference evidence="1" key="1">
    <citation type="submission" date="2020-11" db="EMBL/GenBank/DDBJ databases">
        <authorList>
            <person name="Tran Van P."/>
        </authorList>
    </citation>
    <scope>NUCLEOTIDE SEQUENCE</scope>
</reference>
<evidence type="ECO:0000313" key="1">
    <source>
        <dbReference type="EMBL" id="CAD7623147.1"/>
    </source>
</evidence>
<organism evidence="1">
    <name type="scientific">Medioppia subpectinata</name>
    <dbReference type="NCBI Taxonomy" id="1979941"/>
    <lineage>
        <taxon>Eukaryota</taxon>
        <taxon>Metazoa</taxon>
        <taxon>Ecdysozoa</taxon>
        <taxon>Arthropoda</taxon>
        <taxon>Chelicerata</taxon>
        <taxon>Arachnida</taxon>
        <taxon>Acari</taxon>
        <taxon>Acariformes</taxon>
        <taxon>Sarcoptiformes</taxon>
        <taxon>Oribatida</taxon>
        <taxon>Brachypylina</taxon>
        <taxon>Oppioidea</taxon>
        <taxon>Oppiidae</taxon>
        <taxon>Medioppia</taxon>
    </lineage>
</organism>
<accession>A0A7R9PWA7</accession>
<dbReference type="EMBL" id="CAJPIZ010001487">
    <property type="protein sequence ID" value="CAG2103577.1"/>
    <property type="molecule type" value="Genomic_DNA"/>
</dbReference>
<protein>
    <submittedName>
        <fullName evidence="1">Uncharacterized protein</fullName>
    </submittedName>
</protein>